<gene>
    <name evidence="3" type="ORF">CUC53_07350</name>
</gene>
<reference evidence="3 4" key="1">
    <citation type="submission" date="2017-11" db="EMBL/GenBank/DDBJ databases">
        <title>Draft genome sequence of environmental isolate Aeromonas cavernicola sp. nov. MDC 2508.</title>
        <authorList>
            <person name="Colston S.M."/>
            <person name="Navarro A."/>
            <person name="Martinez-Murcia A.J."/>
            <person name="Graf J."/>
        </authorList>
    </citation>
    <scope>NUCLEOTIDE SEQUENCE [LARGE SCALE GENOMIC DNA]</scope>
    <source>
        <strain evidence="3 4">MDC 2508</strain>
    </source>
</reference>
<accession>A0A2H9U625</accession>
<sequence length="117" mass="12732">MSEQQKTAIELAAKAANVSVPEYVRQALSVGQLEALKQQHHDTEQAISTLRDELASLSSKATDTATTFATCLDEADSTAQRIRRRLDGDRLFVVCMAGGIGWLLAFSAAMLGVYLMR</sequence>
<feature type="transmembrane region" description="Helical" evidence="2">
    <location>
        <begin position="91"/>
        <end position="116"/>
    </location>
</feature>
<evidence type="ECO:0000256" key="2">
    <source>
        <dbReference type="SAM" id="Phobius"/>
    </source>
</evidence>
<dbReference type="AlphaFoldDB" id="A0A2H9U625"/>
<keyword evidence="1" id="KW-0175">Coiled coil</keyword>
<keyword evidence="2" id="KW-0812">Transmembrane</keyword>
<feature type="coiled-coil region" evidence="1">
    <location>
        <begin position="33"/>
        <end position="60"/>
    </location>
</feature>
<protein>
    <submittedName>
        <fullName evidence="3">Uncharacterized protein</fullName>
    </submittedName>
</protein>
<name>A0A2H9U625_9GAMM</name>
<evidence type="ECO:0000313" key="4">
    <source>
        <dbReference type="Proteomes" id="UP000235861"/>
    </source>
</evidence>
<proteinExistence type="predicted"/>
<comment type="caution">
    <text evidence="3">The sequence shown here is derived from an EMBL/GenBank/DDBJ whole genome shotgun (WGS) entry which is preliminary data.</text>
</comment>
<organism evidence="3 4">
    <name type="scientific">Aeromonas cavernicola</name>
    <dbReference type="NCBI Taxonomy" id="1006623"/>
    <lineage>
        <taxon>Bacteria</taxon>
        <taxon>Pseudomonadati</taxon>
        <taxon>Pseudomonadota</taxon>
        <taxon>Gammaproteobacteria</taxon>
        <taxon>Aeromonadales</taxon>
        <taxon>Aeromonadaceae</taxon>
        <taxon>Aeromonas</taxon>
    </lineage>
</organism>
<dbReference type="EMBL" id="PGGC01000066">
    <property type="protein sequence ID" value="PJG59424.1"/>
    <property type="molecule type" value="Genomic_DNA"/>
</dbReference>
<evidence type="ECO:0000256" key="1">
    <source>
        <dbReference type="SAM" id="Coils"/>
    </source>
</evidence>
<keyword evidence="2" id="KW-1133">Transmembrane helix</keyword>
<evidence type="ECO:0000313" key="3">
    <source>
        <dbReference type="EMBL" id="PJG59424.1"/>
    </source>
</evidence>
<keyword evidence="4" id="KW-1185">Reference proteome</keyword>
<dbReference type="Proteomes" id="UP000235861">
    <property type="component" value="Unassembled WGS sequence"/>
</dbReference>
<keyword evidence="2" id="KW-0472">Membrane</keyword>